<feature type="non-terminal residue" evidence="2">
    <location>
        <position position="1"/>
    </location>
</feature>
<feature type="non-terminal residue" evidence="2">
    <location>
        <position position="80"/>
    </location>
</feature>
<reference evidence="2" key="1">
    <citation type="submission" date="2023-10" db="EMBL/GenBank/DDBJ databases">
        <title>Genome assembly of Pristionchus species.</title>
        <authorList>
            <person name="Yoshida K."/>
            <person name="Sommer R.J."/>
        </authorList>
    </citation>
    <scope>NUCLEOTIDE SEQUENCE</scope>
    <source>
        <strain evidence="2">RS0144</strain>
    </source>
</reference>
<accession>A0AAV5TH05</accession>
<dbReference type="Proteomes" id="UP001432027">
    <property type="component" value="Unassembled WGS sequence"/>
</dbReference>
<evidence type="ECO:0000313" key="3">
    <source>
        <dbReference type="Proteomes" id="UP001432027"/>
    </source>
</evidence>
<keyword evidence="3" id="KW-1185">Reference proteome</keyword>
<evidence type="ECO:0000313" key="2">
    <source>
        <dbReference type="EMBL" id="GMS93501.1"/>
    </source>
</evidence>
<protein>
    <submittedName>
        <fullName evidence="2">Uncharacterized protein</fullName>
    </submittedName>
</protein>
<keyword evidence="1" id="KW-1133">Transmembrane helix</keyword>
<keyword evidence="1" id="KW-0812">Transmembrane</keyword>
<proteinExistence type="predicted"/>
<keyword evidence="1" id="KW-0472">Membrane</keyword>
<organism evidence="2 3">
    <name type="scientific">Pristionchus entomophagus</name>
    <dbReference type="NCBI Taxonomy" id="358040"/>
    <lineage>
        <taxon>Eukaryota</taxon>
        <taxon>Metazoa</taxon>
        <taxon>Ecdysozoa</taxon>
        <taxon>Nematoda</taxon>
        <taxon>Chromadorea</taxon>
        <taxon>Rhabditida</taxon>
        <taxon>Rhabditina</taxon>
        <taxon>Diplogasteromorpha</taxon>
        <taxon>Diplogasteroidea</taxon>
        <taxon>Neodiplogasteridae</taxon>
        <taxon>Pristionchus</taxon>
    </lineage>
</organism>
<feature type="transmembrane region" description="Helical" evidence="1">
    <location>
        <begin position="48"/>
        <end position="74"/>
    </location>
</feature>
<gene>
    <name evidence="2" type="ORF">PENTCL1PPCAC_15676</name>
</gene>
<comment type="caution">
    <text evidence="2">The sequence shown here is derived from an EMBL/GenBank/DDBJ whole genome shotgun (WGS) entry which is preliminary data.</text>
</comment>
<name>A0AAV5TH05_9BILA</name>
<dbReference type="EMBL" id="BTSX01000004">
    <property type="protein sequence ID" value="GMS93501.1"/>
    <property type="molecule type" value="Genomic_DNA"/>
</dbReference>
<evidence type="ECO:0000256" key="1">
    <source>
        <dbReference type="SAM" id="Phobius"/>
    </source>
</evidence>
<dbReference type="AlphaFoldDB" id="A0AAV5TH05"/>
<sequence>SIAFVPTAEFHKELLNDTRDLYEIGDSFELVLYGSSIKNVASNDDRSLLPILIGVVMIPYAGSYSLFVTQSYLIRRQLVR</sequence>